<feature type="compositionally biased region" description="Basic and acidic residues" evidence="1">
    <location>
        <begin position="52"/>
        <end position="66"/>
    </location>
</feature>
<reference evidence="2" key="1">
    <citation type="journal article" date="2020" name="Fungal Divers.">
        <title>Resolving the Mortierellaceae phylogeny through synthesis of multi-gene phylogenetics and phylogenomics.</title>
        <authorList>
            <person name="Vandepol N."/>
            <person name="Liber J."/>
            <person name="Desiro A."/>
            <person name="Na H."/>
            <person name="Kennedy M."/>
            <person name="Barry K."/>
            <person name="Grigoriev I.V."/>
            <person name="Miller A.N."/>
            <person name="O'Donnell K."/>
            <person name="Stajich J.E."/>
            <person name="Bonito G."/>
        </authorList>
    </citation>
    <scope>NUCLEOTIDE SEQUENCE</scope>
    <source>
        <strain evidence="2">KOD948</strain>
    </source>
</reference>
<proteinExistence type="predicted"/>
<dbReference type="OrthoDB" id="10486287at2759"/>
<organism evidence="2 3">
    <name type="scientific">Mortierella polycephala</name>
    <dbReference type="NCBI Taxonomy" id="41804"/>
    <lineage>
        <taxon>Eukaryota</taxon>
        <taxon>Fungi</taxon>
        <taxon>Fungi incertae sedis</taxon>
        <taxon>Mucoromycota</taxon>
        <taxon>Mortierellomycotina</taxon>
        <taxon>Mortierellomycetes</taxon>
        <taxon>Mortierellales</taxon>
        <taxon>Mortierellaceae</taxon>
        <taxon>Mortierella</taxon>
    </lineage>
</organism>
<evidence type="ECO:0000313" key="2">
    <source>
        <dbReference type="EMBL" id="KAG0264499.1"/>
    </source>
</evidence>
<feature type="compositionally biased region" description="Basic and acidic residues" evidence="1">
    <location>
        <begin position="160"/>
        <end position="171"/>
    </location>
</feature>
<protein>
    <submittedName>
        <fullName evidence="2">Uncharacterized protein</fullName>
    </submittedName>
</protein>
<dbReference type="EMBL" id="JAAAJA010000049">
    <property type="protein sequence ID" value="KAG0264499.1"/>
    <property type="molecule type" value="Genomic_DNA"/>
</dbReference>
<keyword evidence="3" id="KW-1185">Reference proteome</keyword>
<evidence type="ECO:0000256" key="1">
    <source>
        <dbReference type="SAM" id="MobiDB-lite"/>
    </source>
</evidence>
<comment type="caution">
    <text evidence="2">The sequence shown here is derived from an EMBL/GenBank/DDBJ whole genome shotgun (WGS) entry which is preliminary data.</text>
</comment>
<feature type="compositionally biased region" description="Polar residues" evidence="1">
    <location>
        <begin position="7"/>
        <end position="17"/>
    </location>
</feature>
<name>A0A9P6QAV0_9FUNG</name>
<dbReference type="Proteomes" id="UP000726737">
    <property type="component" value="Unassembled WGS sequence"/>
</dbReference>
<accession>A0A9P6QAV0</accession>
<dbReference type="AlphaFoldDB" id="A0A9P6QAV0"/>
<sequence length="333" mass="37350">MQPGPLTINSDNNTNPFGQDYDDAQSKWLNSESVFATPPPPPPPSIQKRLSHHPEINLPPDEHLDLPDYEEYDARGAAIAATLFSTAAISHIPVTLESRQCDEDDLPDYEEDNAEEAAVAAALKAVTLEEYDPIQGAEYNDVETQQNDPYRDDDIDIDAEDHQNSEPETEFDREFNKEYDRVISMEVSDDDYDLDDESIPVDQEYYGYDYDDDVAQVPGSSMDEMNYSHGKNGCDKDIDKEFTTADHDCYTDDDDVFPVTPMLESSIMEVSDDDYDLAEEGFVPADYIGHHHHCYANGDYDLYDDDSSMLGEAFFAVANAPHDCGCPACIVRA</sequence>
<feature type="region of interest" description="Disordered" evidence="1">
    <location>
        <begin position="134"/>
        <end position="171"/>
    </location>
</feature>
<gene>
    <name evidence="2" type="ORF">BG011_006664</name>
</gene>
<evidence type="ECO:0000313" key="3">
    <source>
        <dbReference type="Proteomes" id="UP000726737"/>
    </source>
</evidence>
<feature type="region of interest" description="Disordered" evidence="1">
    <location>
        <begin position="1"/>
        <end position="67"/>
    </location>
</feature>